<feature type="coiled-coil region" evidence="1">
    <location>
        <begin position="317"/>
        <end position="386"/>
    </location>
</feature>
<dbReference type="AlphaFoldDB" id="A0A4D9DX47"/>
<gene>
    <name evidence="2" type="ORF">DR999_PMT18489</name>
</gene>
<sequence>MDSLTLVSVIESFPADHRWLNMNPTKGTSMENTTSSIESEYIKNLQQQIYFLELEANFLYPSIYLAIDLQPRITSETEHLLQKLQELQSQADGLHLELKRKEASLNMLKTDRERINNQINVAAELHYSEKQALVEEIIQLKRRKEQTDSQASEKEMELLRARQELEQQQTNLSNCEQKILVIQSKLKQRSEQQTAVELQLSEKRKELMKVQFAVHEMEDKIFKKTAMMQDQITHDIRSEISFLHQQLREKDLLAEQDRFLRSKMMDDYASLTTENAVLRSQLLELNKQLNIERALREESYTSQSSSFTQLLKVKDQEEHLKHEIKMHQELLQQEKKNLQELMEKIHILEQGSTSLDLNVATICSRIAEMKGMLDKEEQDNIELQRDKALLVDLVSSLQNQLVGRDNELSQTSTKMLQLDQDISALKTKHVLRQSLQSEKWQEISKMASSMRKLTKSNIADSMGKY</sequence>
<feature type="coiled-coil region" evidence="1">
    <location>
        <begin position="77"/>
        <end position="178"/>
    </location>
</feature>
<name>A0A4D9DX47_9SAUR</name>
<dbReference type="Proteomes" id="UP000297703">
    <property type="component" value="Unassembled WGS sequence"/>
</dbReference>
<dbReference type="EMBL" id="QXTE01000326">
    <property type="protein sequence ID" value="TFJ99472.1"/>
    <property type="molecule type" value="Genomic_DNA"/>
</dbReference>
<accession>A0A4D9DX47</accession>
<evidence type="ECO:0000313" key="3">
    <source>
        <dbReference type="Proteomes" id="UP000297703"/>
    </source>
</evidence>
<organism evidence="2 3">
    <name type="scientific">Platysternon megacephalum</name>
    <name type="common">big-headed turtle</name>
    <dbReference type="NCBI Taxonomy" id="55544"/>
    <lineage>
        <taxon>Eukaryota</taxon>
        <taxon>Metazoa</taxon>
        <taxon>Chordata</taxon>
        <taxon>Craniata</taxon>
        <taxon>Vertebrata</taxon>
        <taxon>Euteleostomi</taxon>
        <taxon>Archelosauria</taxon>
        <taxon>Testudinata</taxon>
        <taxon>Testudines</taxon>
        <taxon>Cryptodira</taxon>
        <taxon>Durocryptodira</taxon>
        <taxon>Testudinoidea</taxon>
        <taxon>Platysternidae</taxon>
        <taxon>Platysternon</taxon>
    </lineage>
</organism>
<reference evidence="2 3" key="1">
    <citation type="submission" date="2019-04" db="EMBL/GenBank/DDBJ databases">
        <title>Draft genome of the big-headed turtle Platysternon megacephalum.</title>
        <authorList>
            <person name="Gong S."/>
        </authorList>
    </citation>
    <scope>NUCLEOTIDE SEQUENCE [LARGE SCALE GENOMIC DNA]</scope>
    <source>
        <strain evidence="2">DO16091913</strain>
        <tissue evidence="2">Muscle</tissue>
    </source>
</reference>
<proteinExistence type="predicted"/>
<protein>
    <submittedName>
        <fullName evidence="2">Calcineurin B homologous protein 2</fullName>
    </submittedName>
</protein>
<reference evidence="2 3" key="2">
    <citation type="submission" date="2019-04" db="EMBL/GenBank/DDBJ databases">
        <title>The genome sequence of big-headed turtle.</title>
        <authorList>
            <person name="Gong S."/>
        </authorList>
    </citation>
    <scope>NUCLEOTIDE SEQUENCE [LARGE SCALE GENOMIC DNA]</scope>
    <source>
        <strain evidence="2">DO16091913</strain>
        <tissue evidence="2">Muscle</tissue>
    </source>
</reference>
<comment type="caution">
    <text evidence="2">The sequence shown here is derived from an EMBL/GenBank/DDBJ whole genome shotgun (WGS) entry which is preliminary data.</text>
</comment>
<dbReference type="STRING" id="55544.A0A4D9DX47"/>
<dbReference type="OrthoDB" id="2130396at2759"/>
<evidence type="ECO:0000256" key="1">
    <source>
        <dbReference type="SAM" id="Coils"/>
    </source>
</evidence>
<keyword evidence="3" id="KW-1185">Reference proteome</keyword>
<evidence type="ECO:0000313" key="2">
    <source>
        <dbReference type="EMBL" id="TFJ99472.1"/>
    </source>
</evidence>
<keyword evidence="1" id="KW-0175">Coiled coil</keyword>